<dbReference type="NCBIfam" id="TIGR00026">
    <property type="entry name" value="hi_GC_TIGR00026"/>
    <property type="match status" value="1"/>
</dbReference>
<feature type="region of interest" description="Disordered" evidence="3">
    <location>
        <begin position="1"/>
        <end position="27"/>
    </location>
</feature>
<protein>
    <submittedName>
        <fullName evidence="4">Nitroreductase/quinone reductase family protein</fullName>
    </submittedName>
</protein>
<evidence type="ECO:0000256" key="1">
    <source>
        <dbReference type="ARBA" id="ARBA00008710"/>
    </source>
</evidence>
<dbReference type="Pfam" id="PF04075">
    <property type="entry name" value="F420H2_quin_red"/>
    <property type="match status" value="1"/>
</dbReference>
<dbReference type="EMBL" id="JBEYXV010000013">
    <property type="protein sequence ID" value="MEU6823844.1"/>
    <property type="molecule type" value="Genomic_DNA"/>
</dbReference>
<accession>A0ABV3BS59</accession>
<dbReference type="Gene3D" id="2.30.110.10">
    <property type="entry name" value="Electron Transport, Fmn-binding Protein, Chain A"/>
    <property type="match status" value="1"/>
</dbReference>
<comment type="similarity">
    <text evidence="1">Belongs to the F420H(2)-dependent quinone reductase family.</text>
</comment>
<feature type="compositionally biased region" description="Low complexity" evidence="3">
    <location>
        <begin position="1"/>
        <end position="12"/>
    </location>
</feature>
<name>A0ABV3BS59_9ACTN</name>
<evidence type="ECO:0000313" key="4">
    <source>
        <dbReference type="EMBL" id="MEU6823844.1"/>
    </source>
</evidence>
<organism evidence="4 5">
    <name type="scientific">Streptomyces atriruber</name>
    <dbReference type="NCBI Taxonomy" id="545121"/>
    <lineage>
        <taxon>Bacteria</taxon>
        <taxon>Bacillati</taxon>
        <taxon>Actinomycetota</taxon>
        <taxon>Actinomycetes</taxon>
        <taxon>Kitasatosporales</taxon>
        <taxon>Streptomycetaceae</taxon>
        <taxon>Streptomyces</taxon>
    </lineage>
</organism>
<dbReference type="PANTHER" id="PTHR39428:SF1">
    <property type="entry name" value="F420H(2)-DEPENDENT QUINONE REDUCTASE RV1261C"/>
    <property type="match status" value="1"/>
</dbReference>
<evidence type="ECO:0000256" key="2">
    <source>
        <dbReference type="ARBA" id="ARBA00049106"/>
    </source>
</evidence>
<dbReference type="InterPro" id="IPR004378">
    <property type="entry name" value="F420H2_quin_Rdtase"/>
</dbReference>
<gene>
    <name evidence="4" type="ORF">ABZ921_24705</name>
</gene>
<dbReference type="SUPFAM" id="SSF50475">
    <property type="entry name" value="FMN-binding split barrel"/>
    <property type="match status" value="1"/>
</dbReference>
<comment type="caution">
    <text evidence="4">The sequence shown here is derived from an EMBL/GenBank/DDBJ whole genome shotgun (WGS) entry which is preliminary data.</text>
</comment>
<sequence>MSSTNSSISTSTAAETRDDGVNNANPFNRRVIEEFRANEGRVGGPFEGASLLLLTTHGAKSGLPRTTPAVYLPDPPAEAPDPAHGRLIVFASNGGSEKAPGWYHNLVKDPSVVVEVGGDRYEALATPVDVSEHDELWRRQIERDPNFAEFRDRAPRTIPVIALTRAGHTSG</sequence>
<dbReference type="PANTHER" id="PTHR39428">
    <property type="entry name" value="F420H(2)-DEPENDENT QUINONE REDUCTASE RV1261C"/>
    <property type="match status" value="1"/>
</dbReference>
<evidence type="ECO:0000256" key="3">
    <source>
        <dbReference type="SAM" id="MobiDB-lite"/>
    </source>
</evidence>
<reference evidence="4 5" key="1">
    <citation type="submission" date="2024-06" db="EMBL/GenBank/DDBJ databases">
        <title>The Natural Products Discovery Center: Release of the First 8490 Sequenced Strains for Exploring Actinobacteria Biosynthetic Diversity.</title>
        <authorList>
            <person name="Kalkreuter E."/>
            <person name="Kautsar S.A."/>
            <person name="Yang D."/>
            <person name="Bader C.D."/>
            <person name="Teijaro C.N."/>
            <person name="Fluegel L."/>
            <person name="Davis C.M."/>
            <person name="Simpson J.R."/>
            <person name="Lauterbach L."/>
            <person name="Steele A.D."/>
            <person name="Gui C."/>
            <person name="Meng S."/>
            <person name="Li G."/>
            <person name="Viehrig K."/>
            <person name="Ye F."/>
            <person name="Su P."/>
            <person name="Kiefer A.F."/>
            <person name="Nichols A."/>
            <person name="Cepeda A.J."/>
            <person name="Yan W."/>
            <person name="Fan B."/>
            <person name="Jiang Y."/>
            <person name="Adhikari A."/>
            <person name="Zheng C.-J."/>
            <person name="Schuster L."/>
            <person name="Cowan T.M."/>
            <person name="Smanski M.J."/>
            <person name="Chevrette M.G."/>
            <person name="De Carvalho L.P.S."/>
            <person name="Shen B."/>
        </authorList>
    </citation>
    <scope>NUCLEOTIDE SEQUENCE [LARGE SCALE GENOMIC DNA]</scope>
    <source>
        <strain evidence="4 5">NPDC046838</strain>
    </source>
</reference>
<dbReference type="Proteomes" id="UP001551176">
    <property type="component" value="Unassembled WGS sequence"/>
</dbReference>
<evidence type="ECO:0000313" key="5">
    <source>
        <dbReference type="Proteomes" id="UP001551176"/>
    </source>
</evidence>
<dbReference type="InterPro" id="IPR012349">
    <property type="entry name" value="Split_barrel_FMN-bd"/>
</dbReference>
<comment type="catalytic activity">
    <reaction evidence="2">
        <text>oxidized coenzyme F420-(gamma-L-Glu)(n) + a quinol + H(+) = reduced coenzyme F420-(gamma-L-Glu)(n) + a quinone</text>
        <dbReference type="Rhea" id="RHEA:39663"/>
        <dbReference type="Rhea" id="RHEA-COMP:12939"/>
        <dbReference type="Rhea" id="RHEA-COMP:14378"/>
        <dbReference type="ChEBI" id="CHEBI:15378"/>
        <dbReference type="ChEBI" id="CHEBI:24646"/>
        <dbReference type="ChEBI" id="CHEBI:132124"/>
        <dbReference type="ChEBI" id="CHEBI:133980"/>
        <dbReference type="ChEBI" id="CHEBI:139511"/>
    </reaction>
</comment>
<keyword evidence="5" id="KW-1185">Reference proteome</keyword>
<dbReference type="RefSeq" id="WP_359352815.1">
    <property type="nucleotide sequence ID" value="NZ_JBEYXV010000013.1"/>
</dbReference>
<proteinExistence type="inferred from homology"/>